<dbReference type="SMART" id="SM01091">
    <property type="entry name" value="CorC_HlyC"/>
    <property type="match status" value="1"/>
</dbReference>
<dbReference type="RefSeq" id="WP_183720939.1">
    <property type="nucleotide sequence ID" value="NZ_JACHGO010000007.1"/>
</dbReference>
<keyword evidence="7" id="KW-0472">Membrane</keyword>
<dbReference type="GO" id="GO:0005886">
    <property type="term" value="C:plasma membrane"/>
    <property type="evidence" value="ECO:0007669"/>
    <property type="project" value="UniProtKB-SubCell"/>
</dbReference>
<dbReference type="EMBL" id="JACHGO010000007">
    <property type="protein sequence ID" value="MBB5144278.1"/>
    <property type="molecule type" value="Genomic_DNA"/>
</dbReference>
<dbReference type="InterPro" id="IPR005170">
    <property type="entry name" value="Transptr-assoc_dom"/>
</dbReference>
<keyword evidence="3" id="KW-1003">Cell membrane</keyword>
<evidence type="ECO:0000313" key="10">
    <source>
        <dbReference type="Proteomes" id="UP000539075"/>
    </source>
</evidence>
<dbReference type="Proteomes" id="UP000539075">
    <property type="component" value="Unassembled WGS sequence"/>
</dbReference>
<dbReference type="InterPro" id="IPR044751">
    <property type="entry name" value="Ion_transp-like_CBS"/>
</dbReference>
<keyword evidence="4" id="KW-0677">Repeat</keyword>
<dbReference type="InterPro" id="IPR016169">
    <property type="entry name" value="FAD-bd_PCMH_sub2"/>
</dbReference>
<evidence type="ECO:0000256" key="3">
    <source>
        <dbReference type="ARBA" id="ARBA00022475"/>
    </source>
</evidence>
<dbReference type="Pfam" id="PF00571">
    <property type="entry name" value="CBS"/>
    <property type="match status" value="1"/>
</dbReference>
<dbReference type="Gene3D" id="3.30.465.10">
    <property type="match status" value="1"/>
</dbReference>
<dbReference type="InterPro" id="IPR000644">
    <property type="entry name" value="CBS_dom"/>
</dbReference>
<feature type="transmembrane region" description="Helical" evidence="7">
    <location>
        <begin position="217"/>
        <end position="236"/>
    </location>
</feature>
<dbReference type="Gene3D" id="3.10.580.10">
    <property type="entry name" value="CBS-domain"/>
    <property type="match status" value="1"/>
</dbReference>
<name>A0A7W8C2B3_9BACT</name>
<feature type="transmembrane region" description="Helical" evidence="7">
    <location>
        <begin position="91"/>
        <end position="108"/>
    </location>
</feature>
<feature type="domain" description="CBS" evidence="8">
    <location>
        <begin position="375"/>
        <end position="432"/>
    </location>
</feature>
<dbReference type="SUPFAM" id="SSF54631">
    <property type="entry name" value="CBS-domain pair"/>
    <property type="match status" value="1"/>
</dbReference>
<dbReference type="PROSITE" id="PS51371">
    <property type="entry name" value="CBS"/>
    <property type="match status" value="1"/>
</dbReference>
<feature type="transmembrane region" description="Helical" evidence="7">
    <location>
        <begin position="129"/>
        <end position="154"/>
    </location>
</feature>
<dbReference type="InterPro" id="IPR005496">
    <property type="entry name" value="Integral_membrane_TerC"/>
</dbReference>
<evidence type="ECO:0000256" key="2">
    <source>
        <dbReference type="ARBA" id="ARBA00006337"/>
    </source>
</evidence>
<reference evidence="9 10" key="1">
    <citation type="submission" date="2020-08" db="EMBL/GenBank/DDBJ databases">
        <title>Genomic Encyclopedia of Type Strains, Phase IV (KMG-IV): sequencing the most valuable type-strain genomes for metagenomic binning, comparative biology and taxonomic classification.</title>
        <authorList>
            <person name="Goeker M."/>
        </authorList>
    </citation>
    <scope>NUCLEOTIDE SEQUENCE [LARGE SCALE GENOMIC DNA]</scope>
    <source>
        <strain evidence="9 10">DSM 11275</strain>
    </source>
</reference>
<dbReference type="Pfam" id="PF03471">
    <property type="entry name" value="CorC_HlyC"/>
    <property type="match status" value="1"/>
</dbReference>
<evidence type="ECO:0000256" key="1">
    <source>
        <dbReference type="ARBA" id="ARBA00004651"/>
    </source>
</evidence>
<evidence type="ECO:0000313" key="9">
    <source>
        <dbReference type="EMBL" id="MBB5144278.1"/>
    </source>
</evidence>
<dbReference type="SUPFAM" id="SSF56176">
    <property type="entry name" value="FAD-binding/transporter-associated domain-like"/>
    <property type="match status" value="1"/>
</dbReference>
<dbReference type="Pfam" id="PF03741">
    <property type="entry name" value="TerC"/>
    <property type="match status" value="1"/>
</dbReference>
<sequence>MLDFSWVTHLSAWAGLGTLVLLEVVLGVDNLVFISILVGRLPGDRKRQAFLVGLGLALLMRMALLTVMARLATLTTPLFELGGHGFSARDLILMAGGVFLLLKGTMELHDRLEGHSGRYAGETEHHVGFWQVIFQVVVLDAVFSLDSIITAVGMVEHVSIMMLAVVIAMGIMVMAAGPLLGFMERHPTVIVLCLGFLLMIGLSLLADGLGFHIPKGYMYAAIVFSLLVEMCNQWALRNRRRRFSMRDMRESTARVILNILGGSAPGQGDTQLDAAALAGETKELLFAPEERAMLARVIRLGGRTARFIMVPRQRVNWLDSNADRDTVSRHAAASRLAWLPVLRRDTDEVLGVVHPGDILMREDEHHTEKWELKNFIRPAPTIFEHTPLPVIMEDFRTHPTPLAFVRDEYGSVVGIITPAELLSVLAGQMGDMPAGPEACRRPDGSWVMPGRLTVDLFASWLGISLPKRLDSATLAGFILERLGRIPEKGERLHYQGWELEITRMDKRRIDEVRAVRLLPASGRGKKGK</sequence>
<keyword evidence="7" id="KW-1133">Transmembrane helix</keyword>
<feature type="transmembrane region" description="Helical" evidence="7">
    <location>
        <begin position="160"/>
        <end position="182"/>
    </location>
</feature>
<evidence type="ECO:0000259" key="8">
    <source>
        <dbReference type="PROSITE" id="PS51371"/>
    </source>
</evidence>
<dbReference type="InterPro" id="IPR036318">
    <property type="entry name" value="FAD-bd_PCMH-like_sf"/>
</dbReference>
<organism evidence="9 10">
    <name type="scientific">Desulfovibrio intestinalis</name>
    <dbReference type="NCBI Taxonomy" id="58621"/>
    <lineage>
        <taxon>Bacteria</taxon>
        <taxon>Pseudomonadati</taxon>
        <taxon>Thermodesulfobacteriota</taxon>
        <taxon>Desulfovibrionia</taxon>
        <taxon>Desulfovibrionales</taxon>
        <taxon>Desulfovibrionaceae</taxon>
        <taxon>Desulfovibrio</taxon>
    </lineage>
</organism>
<gene>
    <name evidence="9" type="ORF">HNQ38_002389</name>
</gene>
<accession>A0A7W8C2B3</accession>
<dbReference type="AlphaFoldDB" id="A0A7W8C2B3"/>
<feature type="transmembrane region" description="Helical" evidence="7">
    <location>
        <begin position="189"/>
        <end position="211"/>
    </location>
</feature>
<feature type="transmembrane region" description="Helical" evidence="7">
    <location>
        <begin position="50"/>
        <end position="71"/>
    </location>
</feature>
<dbReference type="PANTHER" id="PTHR22777:SF30">
    <property type="entry name" value="UPF0053 PROTEIN YEGH"/>
    <property type="match status" value="1"/>
</dbReference>
<keyword evidence="7" id="KW-0812">Transmembrane</keyword>
<evidence type="ECO:0000256" key="7">
    <source>
        <dbReference type="SAM" id="Phobius"/>
    </source>
</evidence>
<comment type="caution">
    <text evidence="9">The sequence shown here is derived from an EMBL/GenBank/DDBJ whole genome shotgun (WGS) entry which is preliminary data.</text>
</comment>
<comment type="similarity">
    <text evidence="2">Belongs to the UPF0053 family.</text>
</comment>
<dbReference type="InterPro" id="IPR046342">
    <property type="entry name" value="CBS_dom_sf"/>
</dbReference>
<keyword evidence="5 6" id="KW-0129">CBS domain</keyword>
<protein>
    <submittedName>
        <fullName evidence="9">CBS domain containing-hemolysin-like protein</fullName>
    </submittedName>
</protein>
<feature type="transmembrane region" description="Helical" evidence="7">
    <location>
        <begin position="12"/>
        <end position="38"/>
    </location>
</feature>
<dbReference type="CDD" id="cd04590">
    <property type="entry name" value="CBS_pair_CorC_HlyC_assoc"/>
    <property type="match status" value="1"/>
</dbReference>
<evidence type="ECO:0000256" key="6">
    <source>
        <dbReference type="PROSITE-ProRule" id="PRU00703"/>
    </source>
</evidence>
<dbReference type="PANTHER" id="PTHR22777">
    <property type="entry name" value="HEMOLYSIN-RELATED"/>
    <property type="match status" value="1"/>
</dbReference>
<dbReference type="GO" id="GO:0050660">
    <property type="term" value="F:flavin adenine dinucleotide binding"/>
    <property type="evidence" value="ECO:0007669"/>
    <property type="project" value="InterPro"/>
</dbReference>
<evidence type="ECO:0000256" key="4">
    <source>
        <dbReference type="ARBA" id="ARBA00022737"/>
    </source>
</evidence>
<keyword evidence="10" id="KW-1185">Reference proteome</keyword>
<comment type="subcellular location">
    <subcellularLocation>
        <location evidence="1">Cell membrane</location>
        <topology evidence="1">Multi-pass membrane protein</topology>
    </subcellularLocation>
</comment>
<proteinExistence type="inferred from homology"/>
<evidence type="ECO:0000256" key="5">
    <source>
        <dbReference type="ARBA" id="ARBA00023122"/>
    </source>
</evidence>